<evidence type="ECO:0000256" key="1">
    <source>
        <dbReference type="SAM" id="MobiDB-lite"/>
    </source>
</evidence>
<keyword evidence="2" id="KW-0472">Membrane</keyword>
<sequence length="482" mass="53572">MNRFEGFVITELVRKHELEHGPLTDQHVLAQVREQGSSEERVILRARLLAEQLGLVQKYQDWLSVRLLLLSSLAIAAVIAGWGLGRSVLVNASEPLSIAWIFMVLLGAHGVTFLLWLVFVFGSSNGGGIGGKLLELITALNRNRIEMPIFLSVTKVAAQQDLMRPAMSLITHCFWLLLLSVAVITLYTQFLFNEYTFRWATTVLSDAEIIRLSAVMGWLPAQLGFATPSLEFLLGNEGFASNAVVSKWILAVLFCYGILPRVVAACVALVWLLLGKRRLQLDLTQPGISHLVNRLTPSSSPGQVVDADTRRTPNLQASKPRKQGDGELVLSLEYELEPDWNHLLWLNSSGVVASSNDRQQLLQQIHNKPPARLLVRVNSKLSPDRGSLRFLQRLQQQCGILSVWLIGQGEYHGHWCEALAEIDVRVFTLSEEAVRWAQGNYAESELESKTEARTEVRTEGRTGNQSGNNIKASAKNDIEGEG</sequence>
<dbReference type="Pfam" id="PF11067">
    <property type="entry name" value="DUF2868"/>
    <property type="match status" value="1"/>
</dbReference>
<dbReference type="EMBL" id="PIPJ01000002">
    <property type="protein sequence ID" value="RUO22277.1"/>
    <property type="molecule type" value="Genomic_DNA"/>
</dbReference>
<dbReference type="OrthoDB" id="6236369at2"/>
<feature type="transmembrane region" description="Helical" evidence="2">
    <location>
        <begin position="173"/>
        <end position="192"/>
    </location>
</feature>
<evidence type="ECO:0000313" key="4">
    <source>
        <dbReference type="Proteomes" id="UP000288395"/>
    </source>
</evidence>
<evidence type="ECO:0008006" key="5">
    <source>
        <dbReference type="Google" id="ProtNLM"/>
    </source>
</evidence>
<evidence type="ECO:0000313" key="3">
    <source>
        <dbReference type="EMBL" id="RUO22277.1"/>
    </source>
</evidence>
<keyword evidence="4" id="KW-1185">Reference proteome</keyword>
<accession>A0A432VZU8</accession>
<feature type="compositionally biased region" description="Basic and acidic residues" evidence="1">
    <location>
        <begin position="447"/>
        <end position="460"/>
    </location>
</feature>
<keyword evidence="2" id="KW-1133">Transmembrane helix</keyword>
<gene>
    <name evidence="3" type="ORF">CWE08_03565</name>
</gene>
<dbReference type="AlphaFoldDB" id="A0A432VZU8"/>
<dbReference type="InterPro" id="IPR021296">
    <property type="entry name" value="DUF2868"/>
</dbReference>
<dbReference type="RefSeq" id="WP_126765699.1">
    <property type="nucleotide sequence ID" value="NZ_PIPJ01000002.1"/>
</dbReference>
<protein>
    <recommendedName>
        <fullName evidence="5">DUF2868 domain-containing protein</fullName>
    </recommendedName>
</protein>
<comment type="caution">
    <text evidence="3">The sequence shown here is derived from an EMBL/GenBank/DDBJ whole genome shotgun (WGS) entry which is preliminary data.</text>
</comment>
<evidence type="ECO:0000256" key="2">
    <source>
        <dbReference type="SAM" id="Phobius"/>
    </source>
</evidence>
<proteinExistence type="predicted"/>
<organism evidence="3 4">
    <name type="scientific">Aliidiomarina iranensis</name>
    <dbReference type="NCBI Taxonomy" id="1434071"/>
    <lineage>
        <taxon>Bacteria</taxon>
        <taxon>Pseudomonadati</taxon>
        <taxon>Pseudomonadota</taxon>
        <taxon>Gammaproteobacteria</taxon>
        <taxon>Alteromonadales</taxon>
        <taxon>Idiomarinaceae</taxon>
        <taxon>Aliidiomarina</taxon>
    </lineage>
</organism>
<feature type="region of interest" description="Disordered" evidence="1">
    <location>
        <begin position="447"/>
        <end position="482"/>
    </location>
</feature>
<feature type="transmembrane region" description="Helical" evidence="2">
    <location>
        <begin position="67"/>
        <end position="85"/>
    </location>
</feature>
<feature type="transmembrane region" description="Helical" evidence="2">
    <location>
        <begin position="97"/>
        <end position="122"/>
    </location>
</feature>
<feature type="transmembrane region" description="Helical" evidence="2">
    <location>
        <begin position="248"/>
        <end position="274"/>
    </location>
</feature>
<name>A0A432VZU8_9GAMM</name>
<feature type="compositionally biased region" description="Polar residues" evidence="1">
    <location>
        <begin position="461"/>
        <end position="471"/>
    </location>
</feature>
<keyword evidence="2" id="KW-0812">Transmembrane</keyword>
<dbReference type="Proteomes" id="UP000288395">
    <property type="component" value="Unassembled WGS sequence"/>
</dbReference>
<reference evidence="4" key="1">
    <citation type="journal article" date="2018" name="Front. Microbiol.">
        <title>Genome-Based Analysis Reveals the Taxonomy and Diversity of the Family Idiomarinaceae.</title>
        <authorList>
            <person name="Liu Y."/>
            <person name="Lai Q."/>
            <person name="Shao Z."/>
        </authorList>
    </citation>
    <scope>NUCLEOTIDE SEQUENCE [LARGE SCALE GENOMIC DNA]</scope>
    <source>
        <strain evidence="4">GBPy7</strain>
    </source>
</reference>
<feature type="region of interest" description="Disordered" evidence="1">
    <location>
        <begin position="297"/>
        <end position="322"/>
    </location>
</feature>